<keyword evidence="5" id="KW-0949">S-adenosyl-L-methionine</keyword>
<dbReference type="NCBIfam" id="TIGR01469">
    <property type="entry name" value="cobA_cysG_Cterm"/>
    <property type="match status" value="1"/>
</dbReference>
<dbReference type="PROSITE" id="PS00839">
    <property type="entry name" value="SUMT_1"/>
    <property type="match status" value="1"/>
</dbReference>
<dbReference type="InterPro" id="IPR050161">
    <property type="entry name" value="Siro_Cobalamin_biosynth"/>
</dbReference>
<dbReference type="SUPFAM" id="SSF53790">
    <property type="entry name" value="Tetrapyrrole methylase"/>
    <property type="match status" value="1"/>
</dbReference>
<evidence type="ECO:0000259" key="8">
    <source>
        <dbReference type="Pfam" id="PF00590"/>
    </source>
</evidence>
<dbReference type="InterPro" id="IPR014776">
    <property type="entry name" value="4pyrrole_Mease_sub2"/>
</dbReference>
<keyword evidence="6" id="KW-0627">Porphyrin biosynthesis</keyword>
<dbReference type="RefSeq" id="WP_108985811.1">
    <property type="nucleotide sequence ID" value="NZ_BFBR01000009.1"/>
</dbReference>
<dbReference type="InterPro" id="IPR000878">
    <property type="entry name" value="4pyrrol_Mease"/>
</dbReference>
<comment type="similarity">
    <text evidence="1">Belongs to the precorrin methyltransferase family.</text>
</comment>
<evidence type="ECO:0000256" key="1">
    <source>
        <dbReference type="ARBA" id="ARBA00005879"/>
    </source>
</evidence>
<keyword evidence="3" id="KW-0489">Methyltransferase</keyword>
<dbReference type="InterPro" id="IPR014777">
    <property type="entry name" value="4pyrrole_Mease_sub1"/>
</dbReference>
<dbReference type="InterPro" id="IPR003043">
    <property type="entry name" value="Uropor_MeTrfase_CS"/>
</dbReference>
<accession>A0A2P2ED15</accession>
<dbReference type="Proteomes" id="UP000245086">
    <property type="component" value="Unassembled WGS sequence"/>
</dbReference>
<dbReference type="GO" id="GO:0032259">
    <property type="term" value="P:methylation"/>
    <property type="evidence" value="ECO:0007669"/>
    <property type="project" value="UniProtKB-KW"/>
</dbReference>
<evidence type="ECO:0000313" key="10">
    <source>
        <dbReference type="Proteomes" id="UP000245086"/>
    </source>
</evidence>
<dbReference type="EC" id="2.1.1.107" evidence="2"/>
<dbReference type="Pfam" id="PF00590">
    <property type="entry name" value="TP_methylase"/>
    <property type="match status" value="1"/>
</dbReference>
<dbReference type="GO" id="GO:0019354">
    <property type="term" value="P:siroheme biosynthetic process"/>
    <property type="evidence" value="ECO:0007669"/>
    <property type="project" value="UniProtKB-UniPathway"/>
</dbReference>
<proteinExistence type="inferred from homology"/>
<evidence type="ECO:0000256" key="3">
    <source>
        <dbReference type="ARBA" id="ARBA00022603"/>
    </source>
</evidence>
<dbReference type="PANTHER" id="PTHR45790:SF3">
    <property type="entry name" value="S-ADENOSYL-L-METHIONINE-DEPENDENT UROPORPHYRINOGEN III METHYLTRANSFERASE, CHLOROPLASTIC"/>
    <property type="match status" value="1"/>
</dbReference>
<comment type="caution">
    <text evidence="9">The sequence shown here is derived from an EMBL/GenBank/DDBJ whole genome shotgun (WGS) entry which is preliminary data.</text>
</comment>
<name>A0A2P2ED15_9PROT</name>
<evidence type="ECO:0000313" key="9">
    <source>
        <dbReference type="EMBL" id="GBF58946.1"/>
    </source>
</evidence>
<evidence type="ECO:0000256" key="4">
    <source>
        <dbReference type="ARBA" id="ARBA00022679"/>
    </source>
</evidence>
<dbReference type="InterPro" id="IPR035996">
    <property type="entry name" value="4pyrrol_Methylase_sf"/>
</dbReference>
<dbReference type="InterPro" id="IPR006366">
    <property type="entry name" value="CobA/CysG_C"/>
</dbReference>
<feature type="domain" description="Tetrapyrrole methylase" evidence="8">
    <location>
        <begin position="5"/>
        <end position="214"/>
    </location>
</feature>
<gene>
    <name evidence="9" type="primary">cysG_2</name>
    <name evidence="9" type="ORF">PbB2_02637</name>
</gene>
<dbReference type="NCBIfam" id="NF004790">
    <property type="entry name" value="PRK06136.1"/>
    <property type="match status" value="1"/>
</dbReference>
<dbReference type="Gene3D" id="3.40.1010.10">
    <property type="entry name" value="Cobalt-precorrin-4 Transmethylase, Domain 1"/>
    <property type="match status" value="1"/>
</dbReference>
<reference evidence="9 10" key="1">
    <citation type="journal article" date="2018" name="Genome Announc.">
        <title>Draft Genome Sequence of "Candidatus Phycosocius bacilliformis," an Alphaproteobacterial Ectosymbiont of the Hydrocarbon-Producing Green Alga Botryococcus braunii.</title>
        <authorList>
            <person name="Tanabe Y."/>
            <person name="Yamaguchi H."/>
            <person name="Watanabe M.M."/>
        </authorList>
    </citation>
    <scope>NUCLEOTIDE SEQUENCE [LARGE SCALE GENOMIC DNA]</scope>
    <source>
        <strain evidence="9 10">BOTRYCO-2</strain>
    </source>
</reference>
<evidence type="ECO:0000256" key="2">
    <source>
        <dbReference type="ARBA" id="ARBA00012162"/>
    </source>
</evidence>
<keyword evidence="4" id="KW-0808">Transferase</keyword>
<evidence type="ECO:0000256" key="7">
    <source>
        <dbReference type="ARBA" id="ARBA00025705"/>
    </source>
</evidence>
<comment type="pathway">
    <text evidence="7">Porphyrin-containing compound metabolism; siroheme biosynthesis; precorrin-2 from uroporphyrinogen III: step 1/1.</text>
</comment>
<evidence type="ECO:0000256" key="6">
    <source>
        <dbReference type="ARBA" id="ARBA00023244"/>
    </source>
</evidence>
<protein>
    <recommendedName>
        <fullName evidence="2">uroporphyrinogen-III C-methyltransferase</fullName>
        <ecNumber evidence="2">2.1.1.107</ecNumber>
    </recommendedName>
</protein>
<dbReference type="UniPathway" id="UPA00262">
    <property type="reaction ID" value="UER00211"/>
</dbReference>
<dbReference type="FunFam" id="3.40.1010.10:FF:000001">
    <property type="entry name" value="Siroheme synthase"/>
    <property type="match status" value="1"/>
</dbReference>
<dbReference type="CDD" id="cd11642">
    <property type="entry name" value="SUMT"/>
    <property type="match status" value="1"/>
</dbReference>
<dbReference type="Gene3D" id="3.30.950.10">
    <property type="entry name" value="Methyltransferase, Cobalt-precorrin-4 Transmethylase, Domain 2"/>
    <property type="match status" value="1"/>
</dbReference>
<evidence type="ECO:0000256" key="5">
    <source>
        <dbReference type="ARBA" id="ARBA00022691"/>
    </source>
</evidence>
<dbReference type="GO" id="GO:0004851">
    <property type="term" value="F:uroporphyrin-III C-methyltransferase activity"/>
    <property type="evidence" value="ECO:0007669"/>
    <property type="project" value="UniProtKB-EC"/>
</dbReference>
<dbReference type="PANTHER" id="PTHR45790">
    <property type="entry name" value="SIROHEME SYNTHASE-RELATED"/>
    <property type="match status" value="1"/>
</dbReference>
<dbReference type="AlphaFoldDB" id="A0A2P2ED15"/>
<keyword evidence="10" id="KW-1185">Reference proteome</keyword>
<sequence length="256" mass="26438">MTGHVHLVGAGPGAVDLLTLRAARLIEQADIILYDALVSDDILALGPQAKKVPVGKRGGRVSMDQALINRLLVASARRHRVVVRLKGGDPMLFGRAHEEIEACVQAGIPVSIVPGISAAFGAAASLSTSLTRRGLSRSVTFVTPTVARGATTSLAWAKAVAAADTSVIYMGRTDAGVIRDTLLDLGMAADLPVVLAEAVSRSEAFSIKGVLGDLPSLAGQVGEGPVLMMIGDVFAATETEVDLVPAMIKLQTAQTA</sequence>
<organism evidence="9 10">
    <name type="scientific">Candidatus Phycosocius bacilliformis</name>
    <dbReference type="NCBI Taxonomy" id="1445552"/>
    <lineage>
        <taxon>Bacteria</taxon>
        <taxon>Pseudomonadati</taxon>
        <taxon>Pseudomonadota</taxon>
        <taxon>Alphaproteobacteria</taxon>
        <taxon>Caulobacterales</taxon>
        <taxon>Caulobacterales incertae sedis</taxon>
        <taxon>Candidatus Phycosocius</taxon>
    </lineage>
</organism>
<dbReference type="EMBL" id="BFBR01000009">
    <property type="protein sequence ID" value="GBF58946.1"/>
    <property type="molecule type" value="Genomic_DNA"/>
</dbReference>
<dbReference type="OrthoDB" id="9815856at2"/>